<accession>A0A2K3V1V9</accession>
<dbReference type="InterPro" id="IPR023828">
    <property type="entry name" value="Peptidase_S8_Ser-AS"/>
</dbReference>
<keyword evidence="2 5" id="KW-0645">Protease</keyword>
<organism evidence="10 11">
    <name type="scientific">Deinococcus koreensis</name>
    <dbReference type="NCBI Taxonomy" id="2054903"/>
    <lineage>
        <taxon>Bacteria</taxon>
        <taxon>Thermotogati</taxon>
        <taxon>Deinococcota</taxon>
        <taxon>Deinococci</taxon>
        <taxon>Deinococcales</taxon>
        <taxon>Deinococcaceae</taxon>
        <taxon>Deinococcus</taxon>
    </lineage>
</organism>
<protein>
    <submittedName>
        <fullName evidence="10">Serine protease</fullName>
    </submittedName>
</protein>
<dbReference type="SUPFAM" id="SSF52743">
    <property type="entry name" value="Subtilisin-like"/>
    <property type="match status" value="1"/>
</dbReference>
<dbReference type="InterPro" id="IPR000209">
    <property type="entry name" value="Peptidase_S8/S53_dom"/>
</dbReference>
<keyword evidence="8" id="KW-0732">Signal</keyword>
<dbReference type="InterPro" id="IPR015500">
    <property type="entry name" value="Peptidase_S8_subtilisin-rel"/>
</dbReference>
<dbReference type="PROSITE" id="PS00138">
    <property type="entry name" value="SUBTILASE_SER"/>
    <property type="match status" value="1"/>
</dbReference>
<dbReference type="PROSITE" id="PS51257">
    <property type="entry name" value="PROKAR_LIPOPROTEIN"/>
    <property type="match status" value="1"/>
</dbReference>
<evidence type="ECO:0000256" key="1">
    <source>
        <dbReference type="ARBA" id="ARBA00011073"/>
    </source>
</evidence>
<feature type="signal peptide" evidence="8">
    <location>
        <begin position="1"/>
        <end position="19"/>
    </location>
</feature>
<sequence length="712" mass="73038">MWRAPLCFSALLCGLLSTACDQLLTPNRLGEATLSLGHAQSQQVTQSFTGSWKVEEKPAWLTVAPASGSGNVRFTVTADRTGNTPLAADQATLSGKLALSWTSGTGAAARSGRAVWTVKADQFELRGRIVEPVTVLGQDLQPPQRPAVRADAPAHGVIVKYRAQAPTAAGLTAQTAHGPLAAQRGITRLQAAGVGVRRVQALSERSAALQVSDVAAALSVLRADPAVESAVPNAVLRTQAASERPIRPLARPVEPADQYAPLQWPLRLLGYGAVWRDMEAGAYTRPVTVAVIDSGVRFDHPDLAGRLWGPSEGALDVLPTFLNSAQATDNGDGDGPDRDPTDPRTPGRTLGSHGTHVTGIIAARWGDNGESCAGCSRSGVVGAVSSAAVKVLPIRAIDAQGETDVAQVVTALRYAAGLSVTLDGVTITSPHPAQVINLSLGGEIDAATAQPMCDAVLAASQAGALVVVAAGNGYGSAPYYPAACPAAVAVGSVTLSGASAPRRAVYSSAYPAVQLSAPGGTDPFQEPTTYNGMSWDPQGDGSPERFLDAVISTGWDYVQDRPNYEVESGTSQAAPQVSALAALLLSKGVTTDAPGTLARLVATATDLGAAGRDEAFGFGMINAAAALGAPAVSDTLGLRLQDARGRSFQPPLDAQGSFRAFLGDGSYRAVAGRDLNANGVFGEAGEPGIEKEAVLGPATPVGDLGDLTVQPR</sequence>
<feature type="region of interest" description="Disordered" evidence="7">
    <location>
        <begin position="324"/>
        <end position="353"/>
    </location>
</feature>
<dbReference type="Proteomes" id="UP000236379">
    <property type="component" value="Unassembled WGS sequence"/>
</dbReference>
<evidence type="ECO:0000313" key="10">
    <source>
        <dbReference type="EMBL" id="PNY82766.1"/>
    </source>
</evidence>
<feature type="active site" description="Charge relay system" evidence="5">
    <location>
        <position position="293"/>
    </location>
</feature>
<dbReference type="InterPro" id="IPR036852">
    <property type="entry name" value="Peptidase_S8/S53_dom_sf"/>
</dbReference>
<proteinExistence type="inferred from homology"/>
<evidence type="ECO:0000256" key="5">
    <source>
        <dbReference type="PROSITE-ProRule" id="PRU01240"/>
    </source>
</evidence>
<name>A0A2K3V1V9_9DEIO</name>
<dbReference type="Gene3D" id="2.60.40.10">
    <property type="entry name" value="Immunoglobulins"/>
    <property type="match status" value="1"/>
</dbReference>
<evidence type="ECO:0000256" key="6">
    <source>
        <dbReference type="RuleBase" id="RU003355"/>
    </source>
</evidence>
<dbReference type="Gene3D" id="3.40.50.200">
    <property type="entry name" value="Peptidase S8/S53 domain"/>
    <property type="match status" value="1"/>
</dbReference>
<dbReference type="PRINTS" id="PR00723">
    <property type="entry name" value="SUBTILISIN"/>
</dbReference>
<reference evidence="10 11" key="1">
    <citation type="submission" date="2018-01" db="EMBL/GenBank/DDBJ databases">
        <title>Deinococcus koreensis sp. nov., a radiation-resistant bacterium isolated from river water.</title>
        <authorList>
            <person name="Choi A."/>
        </authorList>
    </citation>
    <scope>NUCLEOTIDE SEQUENCE [LARGE SCALE GENOMIC DNA]</scope>
    <source>
        <strain evidence="10 11">SJW1-2</strain>
    </source>
</reference>
<dbReference type="GO" id="GO:0004252">
    <property type="term" value="F:serine-type endopeptidase activity"/>
    <property type="evidence" value="ECO:0007669"/>
    <property type="project" value="UniProtKB-UniRule"/>
</dbReference>
<dbReference type="PROSITE" id="PS51892">
    <property type="entry name" value="SUBTILASE"/>
    <property type="match status" value="1"/>
</dbReference>
<feature type="chain" id="PRO_5014451943" evidence="8">
    <location>
        <begin position="20"/>
        <end position="712"/>
    </location>
</feature>
<dbReference type="PANTHER" id="PTHR43806">
    <property type="entry name" value="PEPTIDASE S8"/>
    <property type="match status" value="1"/>
</dbReference>
<evidence type="ECO:0000256" key="8">
    <source>
        <dbReference type="SAM" id="SignalP"/>
    </source>
</evidence>
<dbReference type="PANTHER" id="PTHR43806:SF11">
    <property type="entry name" value="CEREVISIN-RELATED"/>
    <property type="match status" value="1"/>
</dbReference>
<feature type="active site" description="Charge relay system" evidence="5">
    <location>
        <position position="571"/>
    </location>
</feature>
<dbReference type="InterPro" id="IPR050131">
    <property type="entry name" value="Peptidase_S8_subtilisin-like"/>
</dbReference>
<keyword evidence="3 5" id="KW-0378">Hydrolase</keyword>
<dbReference type="AlphaFoldDB" id="A0A2K3V1V9"/>
<evidence type="ECO:0000256" key="7">
    <source>
        <dbReference type="SAM" id="MobiDB-lite"/>
    </source>
</evidence>
<feature type="domain" description="Peptidase S8/S53" evidence="9">
    <location>
        <begin position="287"/>
        <end position="619"/>
    </location>
</feature>
<evidence type="ECO:0000256" key="4">
    <source>
        <dbReference type="ARBA" id="ARBA00022825"/>
    </source>
</evidence>
<dbReference type="PROSITE" id="PS00136">
    <property type="entry name" value="SUBTILASE_ASP"/>
    <property type="match status" value="1"/>
</dbReference>
<comment type="similarity">
    <text evidence="1 5 6">Belongs to the peptidase S8 family.</text>
</comment>
<dbReference type="OrthoDB" id="9790784at2"/>
<dbReference type="Pfam" id="PF00082">
    <property type="entry name" value="Peptidase_S8"/>
    <property type="match status" value="1"/>
</dbReference>
<dbReference type="InterPro" id="IPR013783">
    <property type="entry name" value="Ig-like_fold"/>
</dbReference>
<dbReference type="InterPro" id="IPR023827">
    <property type="entry name" value="Peptidase_S8_Asp-AS"/>
</dbReference>
<dbReference type="InterPro" id="IPR022398">
    <property type="entry name" value="Peptidase_S8_His-AS"/>
</dbReference>
<comment type="caution">
    <text evidence="10">The sequence shown here is derived from an EMBL/GenBank/DDBJ whole genome shotgun (WGS) entry which is preliminary data.</text>
</comment>
<keyword evidence="4 5" id="KW-0720">Serine protease</keyword>
<dbReference type="EMBL" id="PPPD01000001">
    <property type="protein sequence ID" value="PNY82766.1"/>
    <property type="molecule type" value="Genomic_DNA"/>
</dbReference>
<evidence type="ECO:0000256" key="2">
    <source>
        <dbReference type="ARBA" id="ARBA00022670"/>
    </source>
</evidence>
<gene>
    <name evidence="10" type="ORF">CVO96_00075</name>
</gene>
<dbReference type="GO" id="GO:0006508">
    <property type="term" value="P:proteolysis"/>
    <property type="evidence" value="ECO:0007669"/>
    <property type="project" value="UniProtKB-KW"/>
</dbReference>
<evidence type="ECO:0000256" key="3">
    <source>
        <dbReference type="ARBA" id="ARBA00022801"/>
    </source>
</evidence>
<evidence type="ECO:0000259" key="9">
    <source>
        <dbReference type="Pfam" id="PF00082"/>
    </source>
</evidence>
<keyword evidence="11" id="KW-1185">Reference proteome</keyword>
<feature type="active site" description="Charge relay system" evidence="5">
    <location>
        <position position="353"/>
    </location>
</feature>
<dbReference type="PROSITE" id="PS00137">
    <property type="entry name" value="SUBTILASE_HIS"/>
    <property type="match status" value="1"/>
</dbReference>
<evidence type="ECO:0000313" key="11">
    <source>
        <dbReference type="Proteomes" id="UP000236379"/>
    </source>
</evidence>